<dbReference type="InterPro" id="IPR045759">
    <property type="entry name" value="Ap4A_phos1/2_N"/>
</dbReference>
<keyword evidence="4" id="KW-1185">Reference proteome</keyword>
<dbReference type="GO" id="GO:0005524">
    <property type="term" value="F:ATP binding"/>
    <property type="evidence" value="ECO:0007669"/>
    <property type="project" value="InterPro"/>
</dbReference>
<dbReference type="AlphaFoldDB" id="A0A084B7X3"/>
<evidence type="ECO:0000259" key="2">
    <source>
        <dbReference type="Pfam" id="PF19327"/>
    </source>
</evidence>
<sequence>MAQPSLPQNLGLKSLAVFDNLLAEDRLKHQPIMEEIIEVNGLGPALVLHTRLFARQTDDLDLSDITAAQAVMSALGENTPQWVTYNCGTEAGASQGHKHMQIFALPTPFELFPEAAPQGRGCITTNISGVPFKHFVTRLPQNAQATEIQDIYDRPLRAMRAEQDLITDVRAYNFMFLDNWLAVIPRRRGRNGKVGVNSAGMLGVVWVASEEERAAWDELGPVDHLQYVGIPNIPTRS</sequence>
<dbReference type="Proteomes" id="UP000028045">
    <property type="component" value="Unassembled WGS sequence"/>
</dbReference>
<dbReference type="SUPFAM" id="SSF54197">
    <property type="entry name" value="HIT-like"/>
    <property type="match status" value="1"/>
</dbReference>
<dbReference type="Gene3D" id="3.30.428.70">
    <property type="match status" value="1"/>
</dbReference>
<reference evidence="3 4" key="1">
    <citation type="journal article" date="2014" name="BMC Genomics">
        <title>Comparative genome sequencing reveals chemotype-specific gene clusters in the toxigenic black mold Stachybotrys.</title>
        <authorList>
            <person name="Semeiks J."/>
            <person name="Borek D."/>
            <person name="Otwinowski Z."/>
            <person name="Grishin N.V."/>
        </authorList>
    </citation>
    <scope>NUCLEOTIDE SEQUENCE [LARGE SCALE GENOMIC DNA]</scope>
    <source>
        <strain evidence="4">CBS 109288 / IBT 7711</strain>
    </source>
</reference>
<dbReference type="HOGENOM" id="CLU_049915_0_0_1"/>
<name>A0A084B7X3_STACB</name>
<evidence type="ECO:0000259" key="1">
    <source>
        <dbReference type="Pfam" id="PF09830"/>
    </source>
</evidence>
<dbReference type="PANTHER" id="PTHR38420">
    <property type="entry name" value="AP-4-A PHOSPHORYLASE II"/>
    <property type="match status" value="1"/>
</dbReference>
<dbReference type="GO" id="GO:0009117">
    <property type="term" value="P:nucleotide metabolic process"/>
    <property type="evidence" value="ECO:0007669"/>
    <property type="project" value="InterPro"/>
</dbReference>
<proteinExistence type="predicted"/>
<dbReference type="OrthoDB" id="10267950at2759"/>
<dbReference type="InterPro" id="IPR009163">
    <property type="entry name" value="Ap4A_phos1/2"/>
</dbReference>
<evidence type="ECO:0000313" key="4">
    <source>
        <dbReference type="Proteomes" id="UP000028045"/>
    </source>
</evidence>
<evidence type="ECO:0000313" key="3">
    <source>
        <dbReference type="EMBL" id="KEY73652.1"/>
    </source>
</evidence>
<gene>
    <name evidence="3" type="ORF">S7711_07700</name>
</gene>
<dbReference type="InterPro" id="IPR019200">
    <property type="entry name" value="ATP_adenylylTrfase_C"/>
</dbReference>
<protein>
    <submittedName>
        <fullName evidence="3">Uncharacterized protein</fullName>
    </submittedName>
</protein>
<dbReference type="Pfam" id="PF09830">
    <property type="entry name" value="ATP_transf"/>
    <property type="match status" value="1"/>
</dbReference>
<dbReference type="Pfam" id="PF19327">
    <property type="entry name" value="Ap4A_phos_N"/>
    <property type="match status" value="1"/>
</dbReference>
<dbReference type="EMBL" id="KL647778">
    <property type="protein sequence ID" value="KEY73652.1"/>
    <property type="molecule type" value="Genomic_DNA"/>
</dbReference>
<dbReference type="InterPro" id="IPR036265">
    <property type="entry name" value="HIT-like_sf"/>
</dbReference>
<accession>A0A084B7X3</accession>
<feature type="domain" description="Ap4A phosphorylase 1/2 N-terminal" evidence="2">
    <location>
        <begin position="46"/>
        <end position="107"/>
    </location>
</feature>
<organism evidence="3 4">
    <name type="scientific">Stachybotrys chartarum (strain CBS 109288 / IBT 7711)</name>
    <name type="common">Toxic black mold</name>
    <name type="synonym">Stilbospora chartarum</name>
    <dbReference type="NCBI Taxonomy" id="1280523"/>
    <lineage>
        <taxon>Eukaryota</taxon>
        <taxon>Fungi</taxon>
        <taxon>Dikarya</taxon>
        <taxon>Ascomycota</taxon>
        <taxon>Pezizomycotina</taxon>
        <taxon>Sordariomycetes</taxon>
        <taxon>Hypocreomycetidae</taxon>
        <taxon>Hypocreales</taxon>
        <taxon>Stachybotryaceae</taxon>
        <taxon>Stachybotrys</taxon>
    </lineage>
</organism>
<feature type="domain" description="ATP adenylyltransferase C-terminal" evidence="1">
    <location>
        <begin position="129"/>
        <end position="231"/>
    </location>
</feature>
<dbReference type="PANTHER" id="PTHR38420:SF1">
    <property type="entry name" value="PUTATIVE (AFU_ORTHOLOGUE AFUA_5G14690)-RELATED"/>
    <property type="match status" value="1"/>
</dbReference>
<dbReference type="InterPro" id="IPR043171">
    <property type="entry name" value="Ap4A_phos1/2-like"/>
</dbReference>
<dbReference type="GO" id="GO:0003877">
    <property type="term" value="F:ATP:ADP adenylyltransferase activity"/>
    <property type="evidence" value="ECO:0007669"/>
    <property type="project" value="InterPro"/>
</dbReference>